<evidence type="ECO:0000256" key="2">
    <source>
        <dbReference type="ARBA" id="ARBA00004370"/>
    </source>
</evidence>
<comment type="subcellular location">
    <subcellularLocation>
        <location evidence="2">Membrane</location>
    </subcellularLocation>
</comment>
<comment type="caution">
    <text evidence="10">The sequence shown here is derived from an EMBL/GenBank/DDBJ whole genome shotgun (WGS) entry which is preliminary data.</text>
</comment>
<dbReference type="Pfam" id="PF02518">
    <property type="entry name" value="HATPase_c"/>
    <property type="match status" value="1"/>
</dbReference>
<dbReference type="InterPro" id="IPR005467">
    <property type="entry name" value="His_kinase_dom"/>
</dbReference>
<dbReference type="CDD" id="cd00082">
    <property type="entry name" value="HisKA"/>
    <property type="match status" value="1"/>
</dbReference>
<dbReference type="SMART" id="SM00388">
    <property type="entry name" value="HisKA"/>
    <property type="match status" value="1"/>
</dbReference>
<dbReference type="EMBL" id="RHJS01000002">
    <property type="protein sequence ID" value="RRK30845.1"/>
    <property type="molecule type" value="Genomic_DNA"/>
</dbReference>
<evidence type="ECO:0000313" key="10">
    <source>
        <dbReference type="EMBL" id="RRK30845.1"/>
    </source>
</evidence>
<dbReference type="Proteomes" id="UP000274920">
    <property type="component" value="Unassembled WGS sequence"/>
</dbReference>
<proteinExistence type="predicted"/>
<accession>A0A3R8LDA7</accession>
<feature type="domain" description="Histidine kinase" evidence="9">
    <location>
        <begin position="131"/>
        <end position="343"/>
    </location>
</feature>
<dbReference type="PANTHER" id="PTHR45453:SF1">
    <property type="entry name" value="PHOSPHATE REGULON SENSOR PROTEIN PHOR"/>
    <property type="match status" value="1"/>
</dbReference>
<dbReference type="GO" id="GO:0004721">
    <property type="term" value="F:phosphoprotein phosphatase activity"/>
    <property type="evidence" value="ECO:0007669"/>
    <property type="project" value="TreeGrafter"/>
</dbReference>
<dbReference type="Gene3D" id="3.30.565.10">
    <property type="entry name" value="Histidine kinase-like ATPase, C-terminal domain"/>
    <property type="match status" value="1"/>
</dbReference>
<keyword evidence="4" id="KW-0597">Phosphoprotein</keyword>
<dbReference type="SMART" id="SM00387">
    <property type="entry name" value="HATPase_c"/>
    <property type="match status" value="1"/>
</dbReference>
<dbReference type="AlphaFoldDB" id="A0A3R8LDA7"/>
<organism evidence="10 11">
    <name type="scientific">Schaedlerella arabinosiphila</name>
    <dbReference type="NCBI Taxonomy" id="2044587"/>
    <lineage>
        <taxon>Bacteria</taxon>
        <taxon>Bacillati</taxon>
        <taxon>Bacillota</taxon>
        <taxon>Clostridia</taxon>
        <taxon>Lachnospirales</taxon>
        <taxon>Lachnospiraceae</taxon>
        <taxon>Schaedlerella</taxon>
    </lineage>
</organism>
<dbReference type="InterPro" id="IPR036890">
    <property type="entry name" value="HATPase_C_sf"/>
</dbReference>
<name>A0A3R8LDA7_9FIRM</name>
<evidence type="ECO:0000313" key="11">
    <source>
        <dbReference type="Proteomes" id="UP000274920"/>
    </source>
</evidence>
<dbReference type="GO" id="GO:0016036">
    <property type="term" value="P:cellular response to phosphate starvation"/>
    <property type="evidence" value="ECO:0007669"/>
    <property type="project" value="TreeGrafter"/>
</dbReference>
<dbReference type="PRINTS" id="PR00344">
    <property type="entry name" value="BCTRLSENSOR"/>
</dbReference>
<dbReference type="GO" id="GO:0005886">
    <property type="term" value="C:plasma membrane"/>
    <property type="evidence" value="ECO:0007669"/>
    <property type="project" value="TreeGrafter"/>
</dbReference>
<evidence type="ECO:0000256" key="7">
    <source>
        <dbReference type="ARBA" id="ARBA00023012"/>
    </source>
</evidence>
<keyword evidence="5" id="KW-0808">Transferase</keyword>
<dbReference type="EC" id="2.7.13.3" evidence="3"/>
<dbReference type="SUPFAM" id="SSF55874">
    <property type="entry name" value="ATPase domain of HSP90 chaperone/DNA topoisomerase II/histidine kinase"/>
    <property type="match status" value="1"/>
</dbReference>
<protein>
    <recommendedName>
        <fullName evidence="3">histidine kinase</fullName>
        <ecNumber evidence="3">2.7.13.3</ecNumber>
    </recommendedName>
</protein>
<gene>
    <name evidence="10" type="ORF">EBB54_05245</name>
</gene>
<feature type="transmembrane region" description="Helical" evidence="8">
    <location>
        <begin position="40"/>
        <end position="57"/>
    </location>
</feature>
<dbReference type="InterPro" id="IPR003661">
    <property type="entry name" value="HisK_dim/P_dom"/>
</dbReference>
<keyword evidence="8" id="KW-1133">Transmembrane helix</keyword>
<feature type="transmembrane region" description="Helical" evidence="8">
    <location>
        <begin position="16"/>
        <end position="34"/>
    </location>
</feature>
<evidence type="ECO:0000259" key="9">
    <source>
        <dbReference type="PROSITE" id="PS50109"/>
    </source>
</evidence>
<comment type="catalytic activity">
    <reaction evidence="1">
        <text>ATP + protein L-histidine = ADP + protein N-phospho-L-histidine.</text>
        <dbReference type="EC" id="2.7.13.3"/>
    </reaction>
</comment>
<keyword evidence="6 10" id="KW-0418">Kinase</keyword>
<evidence type="ECO:0000256" key="1">
    <source>
        <dbReference type="ARBA" id="ARBA00000085"/>
    </source>
</evidence>
<dbReference type="InterPro" id="IPR050351">
    <property type="entry name" value="BphY/WalK/GraS-like"/>
</dbReference>
<keyword evidence="7" id="KW-0902">Two-component regulatory system</keyword>
<reference evidence="10" key="1">
    <citation type="submission" date="2018-10" db="EMBL/GenBank/DDBJ databases">
        <title>Schaedlerella arabinophila gen. nov. sp. nov., isolated from the mouse intestinal tract and comparative analysis with the genome of the closely related altered Schaedler flora strain ASF502.</title>
        <authorList>
            <person name="Miyake S."/>
            <person name="Soh M."/>
            <person name="Seedorf H."/>
        </authorList>
    </citation>
    <scope>NUCLEOTIDE SEQUENCE [LARGE SCALE GENOMIC DNA]</scope>
    <source>
        <strain evidence="10">DSM 106076</strain>
    </source>
</reference>
<dbReference type="RefSeq" id="WP_125126623.1">
    <property type="nucleotide sequence ID" value="NZ_RHJS01000002.1"/>
</dbReference>
<dbReference type="CDD" id="cd00075">
    <property type="entry name" value="HATPase"/>
    <property type="match status" value="1"/>
</dbReference>
<dbReference type="PANTHER" id="PTHR45453">
    <property type="entry name" value="PHOSPHATE REGULON SENSOR PROTEIN PHOR"/>
    <property type="match status" value="1"/>
</dbReference>
<sequence length="343" mass="38628">MRRGFVSKQYSFRRENRCALCICVLMLLSIPVLMFFQLDWAAYVVLGIGGFAFYLLFQAYQRKVTDFFDQVNEGMDQMLSMGSDVFLPEVEDHENVFSRFVSKLSRLYGAMRVAEENADEEKRVMQGMIADLSHQIKTPVANIKMDLELLSKRQMSPKRQQEFLGRTLHEADKMDFLIQSIIKMSRLESGAIQILPEQADLARTLANALLSVSAGASQKEIGITVDCPQPLIVRHDPKWTEEALFNLLDNAVKYSAQAETIEIRVEMREAGVYLLITDHGMGIPEEWQGAVFSKFFRAPSVHNLPGAGVGLYLTRQILEAQGCYVTVKSAVGEGSTFSVQFLG</sequence>
<dbReference type="Pfam" id="PF00512">
    <property type="entry name" value="HisKA"/>
    <property type="match status" value="1"/>
</dbReference>
<dbReference type="SUPFAM" id="SSF47384">
    <property type="entry name" value="Homodimeric domain of signal transducing histidine kinase"/>
    <property type="match status" value="1"/>
</dbReference>
<keyword evidence="11" id="KW-1185">Reference proteome</keyword>
<evidence type="ECO:0000256" key="5">
    <source>
        <dbReference type="ARBA" id="ARBA00022679"/>
    </source>
</evidence>
<dbReference type="InterPro" id="IPR004358">
    <property type="entry name" value="Sig_transdc_His_kin-like_C"/>
</dbReference>
<dbReference type="InterPro" id="IPR036097">
    <property type="entry name" value="HisK_dim/P_sf"/>
</dbReference>
<dbReference type="InterPro" id="IPR003594">
    <property type="entry name" value="HATPase_dom"/>
</dbReference>
<evidence type="ECO:0000256" key="8">
    <source>
        <dbReference type="SAM" id="Phobius"/>
    </source>
</evidence>
<keyword evidence="8" id="KW-0472">Membrane</keyword>
<dbReference type="GO" id="GO:0000155">
    <property type="term" value="F:phosphorelay sensor kinase activity"/>
    <property type="evidence" value="ECO:0007669"/>
    <property type="project" value="InterPro"/>
</dbReference>
<evidence type="ECO:0000256" key="3">
    <source>
        <dbReference type="ARBA" id="ARBA00012438"/>
    </source>
</evidence>
<dbReference type="Gene3D" id="1.10.287.130">
    <property type="match status" value="1"/>
</dbReference>
<evidence type="ECO:0000256" key="6">
    <source>
        <dbReference type="ARBA" id="ARBA00022777"/>
    </source>
</evidence>
<keyword evidence="8" id="KW-0812">Transmembrane</keyword>
<dbReference type="PROSITE" id="PS50109">
    <property type="entry name" value="HIS_KIN"/>
    <property type="match status" value="1"/>
</dbReference>
<evidence type="ECO:0000256" key="4">
    <source>
        <dbReference type="ARBA" id="ARBA00022553"/>
    </source>
</evidence>